<name>A0ABW4P7J7_9NOCA</name>
<feature type="region of interest" description="Disordered" evidence="1">
    <location>
        <begin position="1"/>
        <end position="147"/>
    </location>
</feature>
<dbReference type="RefSeq" id="WP_378486897.1">
    <property type="nucleotide sequence ID" value="NZ_JBHUFB010000019.1"/>
</dbReference>
<sequence>MSGGIGKHSGAPQRPGFPHGESPDSVRPAGEPADTEPTTDAGAPNGGAGQAVEQDGVAETEAVTVEVPTAHVRPEDVPTTVLPRITPDNETAPAPGPGPAPQSAPPGPAVPPGPSVAGGSAPPPVPPSGPVAPDGAGGDSGRPGRGGAAEFVRNLSARQRIAVGAAAGVLAVGGVWYVLDLATSAGAVPRGVTVAGVDVGGLSHEDAEATLRAALDPRAQQPVTVRAGDVTTDLVPAEAGLAVDWPATIDRVGSQPLNPITRLTSYFTEREVGVTSTHDDVALAAAVEGLRPQTDRAPVEGAVRFDGATPVGVSPQAGQSLDADGAAAALTDGWAAVGGVEVPVTVESVTVTQSGVDEALRDVATPAVAANVEVTGRDDKKAVLARDQIGTVLSFVPNGDGGLDPQYGVDAAIGVLGPQLASTEVAPKDATFSLDSGSPTVVPAVPGDMIEWHKTLEALPALLAGESGDRTTAAIYEPKQPELTTDAAKKLGINEVIGQFTSGGFEYASGVNIRLAASEIDGALVKPGATFSLNEYTGPRGTAEGYVASGIINNGRPDRAVGGGISQLATTLYNAAYFGGMEDAGHTEHSYYISRYPEAREATVFEGAIDLKFTNATDTGVLIQTIGTNSDITVKLWGTKHVDVESVTGERYAHTSPNTVTLPAGSDCIASGGAQGFTTSDTRIVTDHGTGAEISRETRTVKYDPVPIVRCETAQPAPAPAPAAPAAAPATPAATTAQPTAAERRQERARERDRGRDDEDE</sequence>
<feature type="compositionally biased region" description="Low complexity" evidence="1">
    <location>
        <begin position="724"/>
        <end position="741"/>
    </location>
</feature>
<comment type="caution">
    <text evidence="3">The sequence shown here is derived from an EMBL/GenBank/DDBJ whole genome shotgun (WGS) entry which is preliminary data.</text>
</comment>
<feature type="compositionally biased region" description="Basic and acidic residues" evidence="1">
    <location>
        <begin position="742"/>
        <end position="761"/>
    </location>
</feature>
<reference evidence="4" key="1">
    <citation type="journal article" date="2019" name="Int. J. Syst. Evol. Microbiol.">
        <title>The Global Catalogue of Microorganisms (GCM) 10K type strain sequencing project: providing services to taxonomists for standard genome sequencing and annotation.</title>
        <authorList>
            <consortium name="The Broad Institute Genomics Platform"/>
            <consortium name="The Broad Institute Genome Sequencing Center for Infectious Disease"/>
            <person name="Wu L."/>
            <person name="Ma J."/>
        </authorList>
    </citation>
    <scope>NUCLEOTIDE SEQUENCE [LARGE SCALE GENOMIC DNA]</scope>
    <source>
        <strain evidence="4">DT72</strain>
    </source>
</reference>
<feature type="compositionally biased region" description="Low complexity" evidence="1">
    <location>
        <begin position="57"/>
        <end position="71"/>
    </location>
</feature>
<feature type="region of interest" description="Disordered" evidence="1">
    <location>
        <begin position="714"/>
        <end position="761"/>
    </location>
</feature>
<dbReference type="Pfam" id="PF04294">
    <property type="entry name" value="VanW"/>
    <property type="match status" value="1"/>
</dbReference>
<evidence type="ECO:0000256" key="1">
    <source>
        <dbReference type="SAM" id="MobiDB-lite"/>
    </source>
</evidence>
<feature type="compositionally biased region" description="Pro residues" evidence="1">
    <location>
        <begin position="121"/>
        <end position="130"/>
    </location>
</feature>
<dbReference type="InterPro" id="IPR022029">
    <property type="entry name" value="YoaR-like_PG-bd"/>
</dbReference>
<dbReference type="Pfam" id="PF12229">
    <property type="entry name" value="PG_binding_4"/>
    <property type="match status" value="1"/>
</dbReference>
<evidence type="ECO:0000313" key="4">
    <source>
        <dbReference type="Proteomes" id="UP001597286"/>
    </source>
</evidence>
<proteinExistence type="predicted"/>
<dbReference type="InterPro" id="IPR052913">
    <property type="entry name" value="Glycopeptide_resist_protein"/>
</dbReference>
<dbReference type="PANTHER" id="PTHR35788:SF1">
    <property type="entry name" value="EXPORTED PROTEIN"/>
    <property type="match status" value="1"/>
</dbReference>
<feature type="compositionally biased region" description="Gly residues" evidence="1">
    <location>
        <begin position="135"/>
        <end position="147"/>
    </location>
</feature>
<evidence type="ECO:0000313" key="3">
    <source>
        <dbReference type="EMBL" id="MFD1814400.1"/>
    </source>
</evidence>
<keyword evidence="4" id="KW-1185">Reference proteome</keyword>
<gene>
    <name evidence="3" type="ORF">ACFSJG_19470</name>
</gene>
<dbReference type="EMBL" id="JBHUFB010000019">
    <property type="protein sequence ID" value="MFD1814400.1"/>
    <property type="molecule type" value="Genomic_DNA"/>
</dbReference>
<dbReference type="InterPro" id="IPR007391">
    <property type="entry name" value="Vancomycin_resist_VanW"/>
</dbReference>
<dbReference type="Proteomes" id="UP001597286">
    <property type="component" value="Unassembled WGS sequence"/>
</dbReference>
<organism evidence="3 4">
    <name type="scientific">Rhodococcus gannanensis</name>
    <dbReference type="NCBI Taxonomy" id="1960308"/>
    <lineage>
        <taxon>Bacteria</taxon>
        <taxon>Bacillati</taxon>
        <taxon>Actinomycetota</taxon>
        <taxon>Actinomycetes</taxon>
        <taxon>Mycobacteriales</taxon>
        <taxon>Nocardiaceae</taxon>
        <taxon>Rhodococcus</taxon>
    </lineage>
</organism>
<protein>
    <submittedName>
        <fullName evidence="3">VanW family protein</fullName>
    </submittedName>
</protein>
<feature type="compositionally biased region" description="Pro residues" evidence="1">
    <location>
        <begin position="94"/>
        <end position="114"/>
    </location>
</feature>
<feature type="domain" description="YoaR-like putative peptidoglycan binding" evidence="2">
    <location>
        <begin position="403"/>
        <end position="466"/>
    </location>
</feature>
<evidence type="ECO:0000259" key="2">
    <source>
        <dbReference type="Pfam" id="PF12229"/>
    </source>
</evidence>
<accession>A0ABW4P7J7</accession>
<dbReference type="PANTHER" id="PTHR35788">
    <property type="entry name" value="EXPORTED PROTEIN-RELATED"/>
    <property type="match status" value="1"/>
</dbReference>